<reference evidence="2" key="1">
    <citation type="journal article" date="2015" name="Nature">
        <title>Complex archaea that bridge the gap between prokaryotes and eukaryotes.</title>
        <authorList>
            <person name="Spang A."/>
            <person name="Saw J.H."/>
            <person name="Jorgensen S.L."/>
            <person name="Zaremba-Niedzwiedzka K."/>
            <person name="Martijn J."/>
            <person name="Lind A.E."/>
            <person name="van Eijk R."/>
            <person name="Schleper C."/>
            <person name="Guy L."/>
            <person name="Ettema T.J."/>
        </authorList>
    </citation>
    <scope>NUCLEOTIDE SEQUENCE</scope>
</reference>
<gene>
    <name evidence="2" type="ORF">LCGC14_3048270</name>
</gene>
<dbReference type="EMBL" id="LAZR01064171">
    <property type="protein sequence ID" value="KKK58054.1"/>
    <property type="molecule type" value="Genomic_DNA"/>
</dbReference>
<dbReference type="AlphaFoldDB" id="A0A0F8YVE5"/>
<accession>A0A0F8YVE5</accession>
<sequence length="182" mass="20360">QKYIRGLFAGGTFCYQSQQIFRDAHIPVYSNVPLDLKYRLADPDHSTEHTIIDMGDDHYTVGKPHPMIDGTMRKQRILAEGRDRQVAILLLDFILGYNASMDLVGELLEAIIEAKQLAQKRDGALIVVASICGTDDDPQDLSLQTRMLKESGVIVFRSNAKAAQFCRDLIKRRLGGCHADQS</sequence>
<dbReference type="SUPFAM" id="SSF52210">
    <property type="entry name" value="Succinyl-CoA synthetase domains"/>
    <property type="match status" value="1"/>
</dbReference>
<comment type="caution">
    <text evidence="2">The sequence shown here is derived from an EMBL/GenBank/DDBJ whole genome shotgun (WGS) entry which is preliminary data.</text>
</comment>
<name>A0A0F8YVE5_9ZZZZ</name>
<protein>
    <recommendedName>
        <fullName evidence="1">ATP-citrate synthase/succinyl-CoA ligase C-terminal domain-containing protein</fullName>
    </recommendedName>
</protein>
<proteinExistence type="predicted"/>
<organism evidence="2">
    <name type="scientific">marine sediment metagenome</name>
    <dbReference type="NCBI Taxonomy" id="412755"/>
    <lineage>
        <taxon>unclassified sequences</taxon>
        <taxon>metagenomes</taxon>
        <taxon>ecological metagenomes</taxon>
    </lineage>
</organism>
<feature type="domain" description="ATP-citrate synthase/succinyl-CoA ligase C-terminal" evidence="1">
    <location>
        <begin position="7"/>
        <end position="164"/>
    </location>
</feature>
<dbReference type="InterPro" id="IPR005811">
    <property type="entry name" value="SUCC_ACL_C"/>
</dbReference>
<dbReference type="GO" id="GO:0003824">
    <property type="term" value="F:catalytic activity"/>
    <property type="evidence" value="ECO:0007669"/>
    <property type="project" value="InterPro"/>
</dbReference>
<dbReference type="Gene3D" id="3.40.50.261">
    <property type="entry name" value="Succinyl-CoA synthetase domains"/>
    <property type="match status" value="1"/>
</dbReference>
<feature type="non-terminal residue" evidence="2">
    <location>
        <position position="1"/>
    </location>
</feature>
<dbReference type="Pfam" id="PF00549">
    <property type="entry name" value="Ligase_CoA"/>
    <property type="match status" value="1"/>
</dbReference>
<dbReference type="InterPro" id="IPR016102">
    <property type="entry name" value="Succinyl-CoA_synth-like"/>
</dbReference>
<evidence type="ECO:0000259" key="1">
    <source>
        <dbReference type="Pfam" id="PF00549"/>
    </source>
</evidence>
<evidence type="ECO:0000313" key="2">
    <source>
        <dbReference type="EMBL" id="KKK58054.1"/>
    </source>
</evidence>